<dbReference type="EMBL" id="CAJOBH010235723">
    <property type="protein sequence ID" value="CAF5089806.1"/>
    <property type="molecule type" value="Genomic_DNA"/>
</dbReference>
<evidence type="ECO:0000256" key="1">
    <source>
        <dbReference type="SAM" id="MobiDB-lite"/>
    </source>
</evidence>
<gene>
    <name evidence="2" type="ORF">BYL167_LOCUS62992</name>
</gene>
<organism evidence="2 3">
    <name type="scientific">Rotaria magnacalcarata</name>
    <dbReference type="NCBI Taxonomy" id="392030"/>
    <lineage>
        <taxon>Eukaryota</taxon>
        <taxon>Metazoa</taxon>
        <taxon>Spiralia</taxon>
        <taxon>Gnathifera</taxon>
        <taxon>Rotifera</taxon>
        <taxon>Eurotatoria</taxon>
        <taxon>Bdelloidea</taxon>
        <taxon>Philodinida</taxon>
        <taxon>Philodinidae</taxon>
        <taxon>Rotaria</taxon>
    </lineage>
</organism>
<name>A0A8S3EWC7_9BILA</name>
<reference evidence="2" key="1">
    <citation type="submission" date="2021-02" db="EMBL/GenBank/DDBJ databases">
        <authorList>
            <person name="Nowell W R."/>
        </authorList>
    </citation>
    <scope>NUCLEOTIDE SEQUENCE</scope>
</reference>
<proteinExistence type="predicted"/>
<feature type="region of interest" description="Disordered" evidence="1">
    <location>
        <begin position="33"/>
        <end position="54"/>
    </location>
</feature>
<comment type="caution">
    <text evidence="2">The sequence shown here is derived from an EMBL/GenBank/DDBJ whole genome shotgun (WGS) entry which is preliminary data.</text>
</comment>
<accession>A0A8S3EWC7</accession>
<evidence type="ECO:0000313" key="3">
    <source>
        <dbReference type="Proteomes" id="UP000681967"/>
    </source>
</evidence>
<dbReference type="AlphaFoldDB" id="A0A8S3EWC7"/>
<protein>
    <submittedName>
        <fullName evidence="2">Uncharacterized protein</fullName>
    </submittedName>
</protein>
<sequence>QNQILQIIPNVSHMNVELGRTYTFACRSTDDGIEPEWTYENGTIIGSSTHTEQP</sequence>
<evidence type="ECO:0000313" key="2">
    <source>
        <dbReference type="EMBL" id="CAF5089806.1"/>
    </source>
</evidence>
<feature type="non-terminal residue" evidence="2">
    <location>
        <position position="1"/>
    </location>
</feature>
<dbReference type="Proteomes" id="UP000681967">
    <property type="component" value="Unassembled WGS sequence"/>
</dbReference>
<feature type="compositionally biased region" description="Polar residues" evidence="1">
    <location>
        <begin position="40"/>
        <end position="54"/>
    </location>
</feature>